<evidence type="ECO:0000256" key="1">
    <source>
        <dbReference type="SAM" id="SignalP"/>
    </source>
</evidence>
<proteinExistence type="predicted"/>
<sequence length="115" mass="12996">MNLCRIYLLAFVYQLTTIATLAALPHTKCVRTYTKLGCFQSNNEPLTEFLISDRGPGTDGHKLNWKGMGRVYSQPRLAAAAEAARKRRLQSVCDCRTMRECWSGPGAEKQTYHLQ</sequence>
<keyword evidence="3" id="KW-1185">Reference proteome</keyword>
<dbReference type="Proteomes" id="UP001163046">
    <property type="component" value="Unassembled WGS sequence"/>
</dbReference>
<evidence type="ECO:0008006" key="4">
    <source>
        <dbReference type="Google" id="ProtNLM"/>
    </source>
</evidence>
<dbReference type="AlphaFoldDB" id="A0A9W9Z0H0"/>
<feature type="chain" id="PRO_5040875410" description="Secreted protein" evidence="1">
    <location>
        <begin position="24"/>
        <end position="115"/>
    </location>
</feature>
<dbReference type="EMBL" id="MU826853">
    <property type="protein sequence ID" value="KAJ7370944.1"/>
    <property type="molecule type" value="Genomic_DNA"/>
</dbReference>
<reference evidence="2" key="1">
    <citation type="submission" date="2023-01" db="EMBL/GenBank/DDBJ databases">
        <title>Genome assembly of the deep-sea coral Lophelia pertusa.</title>
        <authorList>
            <person name="Herrera S."/>
            <person name="Cordes E."/>
        </authorList>
    </citation>
    <scope>NUCLEOTIDE SEQUENCE</scope>
    <source>
        <strain evidence="2">USNM1676648</strain>
        <tissue evidence="2">Polyp</tissue>
    </source>
</reference>
<keyword evidence="1" id="KW-0732">Signal</keyword>
<accession>A0A9W9Z0H0</accession>
<name>A0A9W9Z0H0_9CNID</name>
<organism evidence="2 3">
    <name type="scientific">Desmophyllum pertusum</name>
    <dbReference type="NCBI Taxonomy" id="174260"/>
    <lineage>
        <taxon>Eukaryota</taxon>
        <taxon>Metazoa</taxon>
        <taxon>Cnidaria</taxon>
        <taxon>Anthozoa</taxon>
        <taxon>Hexacorallia</taxon>
        <taxon>Scleractinia</taxon>
        <taxon>Caryophylliina</taxon>
        <taxon>Caryophylliidae</taxon>
        <taxon>Desmophyllum</taxon>
    </lineage>
</organism>
<protein>
    <recommendedName>
        <fullName evidence="4">Secreted protein</fullName>
    </recommendedName>
</protein>
<evidence type="ECO:0000313" key="3">
    <source>
        <dbReference type="Proteomes" id="UP001163046"/>
    </source>
</evidence>
<comment type="caution">
    <text evidence="2">The sequence shown here is derived from an EMBL/GenBank/DDBJ whole genome shotgun (WGS) entry which is preliminary data.</text>
</comment>
<feature type="signal peptide" evidence="1">
    <location>
        <begin position="1"/>
        <end position="23"/>
    </location>
</feature>
<evidence type="ECO:0000313" key="2">
    <source>
        <dbReference type="EMBL" id="KAJ7370944.1"/>
    </source>
</evidence>
<gene>
    <name evidence="2" type="ORF">OS493_028555</name>
</gene>